<keyword evidence="4" id="KW-1185">Reference proteome</keyword>
<evidence type="ECO:0000313" key="4">
    <source>
        <dbReference type="Proteomes" id="UP001574673"/>
    </source>
</evidence>
<dbReference type="RefSeq" id="WP_418889997.1">
    <property type="nucleotide sequence ID" value="NZ_JBEUWX010000001.1"/>
</dbReference>
<dbReference type="Proteomes" id="UP001574673">
    <property type="component" value="Unassembled WGS sequence"/>
</dbReference>
<reference evidence="4" key="1">
    <citation type="submission" date="2024-06" db="EMBL/GenBank/DDBJ databases">
        <title>Radixoralia hellwigii gen. nov., sp nov., isolated from a root canal in the human oral cavity.</title>
        <authorList>
            <person name="Bartsch S."/>
            <person name="Wittmer A."/>
            <person name="Schulz A.-K."/>
            <person name="Neumann-Schaal M."/>
            <person name="Wolf J."/>
            <person name="Gronow S."/>
            <person name="Tennert C."/>
            <person name="Haecker G."/>
            <person name="Cieplik F."/>
            <person name="Al-Ahmad A."/>
        </authorList>
    </citation>
    <scope>NUCLEOTIDE SEQUENCE [LARGE SCALE GENOMIC DNA]</scope>
    <source>
        <strain evidence="4">Wk13</strain>
    </source>
</reference>
<comment type="similarity">
    <text evidence="1">Belongs to the LysR transcriptional regulatory family.</text>
</comment>
<evidence type="ECO:0000259" key="2">
    <source>
        <dbReference type="Pfam" id="PF03466"/>
    </source>
</evidence>
<accession>A0ABV4UD47</accession>
<sequence length="71" mass="7844">MAVLQAAIDGQGIALARSIMAADDLAAGRLVRLFSEITCASAWSYWLVYLAESEKQAKIRAFKRWLQAQTV</sequence>
<dbReference type="EMBL" id="JBEUWX010000001">
    <property type="protein sequence ID" value="MFA9948824.1"/>
    <property type="molecule type" value="Genomic_DNA"/>
</dbReference>
<dbReference type="PANTHER" id="PTHR30537:SF74">
    <property type="entry name" value="HTH-TYPE TRANSCRIPTIONAL REGULATOR TRPI"/>
    <property type="match status" value="1"/>
</dbReference>
<evidence type="ECO:0000256" key="1">
    <source>
        <dbReference type="ARBA" id="ARBA00009437"/>
    </source>
</evidence>
<dbReference type="Gene3D" id="3.40.190.10">
    <property type="entry name" value="Periplasmic binding protein-like II"/>
    <property type="match status" value="2"/>
</dbReference>
<gene>
    <name evidence="3" type="ORF">ABCS64_00530</name>
</gene>
<organism evidence="3 4">
    <name type="scientific">Dentiradicibacter hellwigii</name>
    <dbReference type="NCBI Taxonomy" id="3149053"/>
    <lineage>
        <taxon>Bacteria</taxon>
        <taxon>Pseudomonadati</taxon>
        <taxon>Pseudomonadota</taxon>
        <taxon>Betaproteobacteria</taxon>
        <taxon>Rhodocyclales</taxon>
        <taxon>Rhodocyclaceae</taxon>
        <taxon>Dentiradicibacter</taxon>
    </lineage>
</organism>
<proteinExistence type="inferred from homology"/>
<protein>
    <submittedName>
        <fullName evidence="3">LysR substrate-binding domain-containing protein</fullName>
    </submittedName>
</protein>
<evidence type="ECO:0000313" key="3">
    <source>
        <dbReference type="EMBL" id="MFA9948824.1"/>
    </source>
</evidence>
<dbReference type="InterPro" id="IPR005119">
    <property type="entry name" value="LysR_subst-bd"/>
</dbReference>
<dbReference type="PANTHER" id="PTHR30537">
    <property type="entry name" value="HTH-TYPE TRANSCRIPTIONAL REGULATOR"/>
    <property type="match status" value="1"/>
</dbReference>
<dbReference type="SUPFAM" id="SSF53850">
    <property type="entry name" value="Periplasmic binding protein-like II"/>
    <property type="match status" value="1"/>
</dbReference>
<dbReference type="Pfam" id="PF03466">
    <property type="entry name" value="LysR_substrate"/>
    <property type="match status" value="1"/>
</dbReference>
<dbReference type="InterPro" id="IPR058163">
    <property type="entry name" value="LysR-type_TF_proteobact-type"/>
</dbReference>
<name>A0ABV4UD47_9RHOO</name>
<feature type="domain" description="LysR substrate-binding" evidence="2">
    <location>
        <begin position="2"/>
        <end position="69"/>
    </location>
</feature>
<comment type="caution">
    <text evidence="3">The sequence shown here is derived from an EMBL/GenBank/DDBJ whole genome shotgun (WGS) entry which is preliminary data.</text>
</comment>